<dbReference type="InterPro" id="IPR015915">
    <property type="entry name" value="Kelch-typ_b-propeller"/>
</dbReference>
<keyword evidence="3" id="KW-1185">Reference proteome</keyword>
<organism evidence="2 3">
    <name type="scientific">Brassica oleracea var. oleracea</name>
    <dbReference type="NCBI Taxonomy" id="109376"/>
    <lineage>
        <taxon>Eukaryota</taxon>
        <taxon>Viridiplantae</taxon>
        <taxon>Streptophyta</taxon>
        <taxon>Embryophyta</taxon>
        <taxon>Tracheophyta</taxon>
        <taxon>Spermatophyta</taxon>
        <taxon>Magnoliopsida</taxon>
        <taxon>eudicotyledons</taxon>
        <taxon>Gunneridae</taxon>
        <taxon>Pentapetalae</taxon>
        <taxon>rosids</taxon>
        <taxon>malvids</taxon>
        <taxon>Brassicales</taxon>
        <taxon>Brassicaceae</taxon>
        <taxon>Brassiceae</taxon>
        <taxon>Brassica</taxon>
    </lineage>
</organism>
<evidence type="ECO:0000313" key="3">
    <source>
        <dbReference type="Proteomes" id="UP000032141"/>
    </source>
</evidence>
<protein>
    <recommendedName>
        <fullName evidence="1">FKB95-like N-terminal Kelch domain-containing protein</fullName>
    </recommendedName>
</protein>
<dbReference type="Pfam" id="PF25210">
    <property type="entry name" value="Kelch_FKB95"/>
    <property type="match status" value="1"/>
</dbReference>
<sequence length="147" mass="16980">MVSLQQPVHRKHFVGMVGSKHYAVRHYNIPPTSSPILIREEGTHTWRKAPSMKVARENPMVDILDGKIYVMGGCNADESTNWVDILRCLHLGTFSVVQQLYLFPRRQWWSFRVVVSGYYVPISFPFHEIRSSNGLKLSHVTRSEFHG</sequence>
<dbReference type="SUPFAM" id="SSF117281">
    <property type="entry name" value="Kelch motif"/>
    <property type="match status" value="1"/>
</dbReference>
<reference evidence="2 3" key="1">
    <citation type="journal article" date="2014" name="Genome Biol.">
        <title>Transcriptome and methylome profiling reveals relics of genome dominance in the mesopolyploid Brassica oleracea.</title>
        <authorList>
            <person name="Parkin I.A."/>
            <person name="Koh C."/>
            <person name="Tang H."/>
            <person name="Robinson S.J."/>
            <person name="Kagale S."/>
            <person name="Clarke W.E."/>
            <person name="Town C.D."/>
            <person name="Nixon J."/>
            <person name="Krishnakumar V."/>
            <person name="Bidwell S.L."/>
            <person name="Denoeud F."/>
            <person name="Belcram H."/>
            <person name="Links M.G."/>
            <person name="Just J."/>
            <person name="Clarke C."/>
            <person name="Bender T."/>
            <person name="Huebert T."/>
            <person name="Mason A.S."/>
            <person name="Pires J.C."/>
            <person name="Barker G."/>
            <person name="Moore J."/>
            <person name="Walley P.G."/>
            <person name="Manoli S."/>
            <person name="Batley J."/>
            <person name="Edwards D."/>
            <person name="Nelson M.N."/>
            <person name="Wang X."/>
            <person name="Paterson A.H."/>
            <person name="King G."/>
            <person name="Bancroft I."/>
            <person name="Chalhoub B."/>
            <person name="Sharpe A.G."/>
        </authorList>
    </citation>
    <scope>NUCLEOTIDE SEQUENCE</scope>
    <source>
        <strain evidence="2 3">cv. TO1000</strain>
    </source>
</reference>
<reference evidence="2" key="2">
    <citation type="submission" date="2015-03" db="UniProtKB">
        <authorList>
            <consortium name="EnsemblPlants"/>
        </authorList>
    </citation>
    <scope>IDENTIFICATION</scope>
</reference>
<dbReference type="eggNOG" id="KOG1072">
    <property type="taxonomic scope" value="Eukaryota"/>
</dbReference>
<evidence type="ECO:0000313" key="2">
    <source>
        <dbReference type="EnsemblPlants" id="Bo1g094190.1"/>
    </source>
</evidence>
<dbReference type="EnsemblPlants" id="Bo1g094190.1">
    <property type="protein sequence ID" value="Bo1g094190.1"/>
    <property type="gene ID" value="Bo1g094190"/>
</dbReference>
<accession>A0A0D3AAF1</accession>
<feature type="domain" description="FKB95-like N-terminal Kelch" evidence="1">
    <location>
        <begin position="7"/>
        <end position="85"/>
    </location>
</feature>
<dbReference type="Proteomes" id="UP000032141">
    <property type="component" value="Chromosome C1"/>
</dbReference>
<dbReference type="HOGENOM" id="CLU_1770612_0_0_1"/>
<dbReference type="InterPro" id="IPR037293">
    <property type="entry name" value="Gal_Oxidase_central_sf"/>
</dbReference>
<dbReference type="Gramene" id="Bo1g094190.1">
    <property type="protein sequence ID" value="Bo1g094190.1"/>
    <property type="gene ID" value="Bo1g094190"/>
</dbReference>
<evidence type="ECO:0000259" key="1">
    <source>
        <dbReference type="Pfam" id="PF25210"/>
    </source>
</evidence>
<dbReference type="Gene3D" id="2.130.10.80">
    <property type="entry name" value="Galactose oxidase/kelch, beta-propeller"/>
    <property type="match status" value="1"/>
</dbReference>
<dbReference type="InterPro" id="IPR057499">
    <property type="entry name" value="Kelch_FKB95"/>
</dbReference>
<proteinExistence type="predicted"/>
<name>A0A0D3AAF1_BRAOL</name>
<dbReference type="AlphaFoldDB" id="A0A0D3AAF1"/>